<keyword evidence="1" id="KW-0812">Transmembrane</keyword>
<accession>A0A934KCW7</accession>
<keyword evidence="1" id="KW-0472">Membrane</keyword>
<keyword evidence="1" id="KW-1133">Transmembrane helix</keyword>
<gene>
    <name evidence="2" type="ORF">JF922_18815</name>
</gene>
<dbReference type="EMBL" id="JAEKNR010000188">
    <property type="protein sequence ID" value="MBJ7600113.1"/>
    <property type="molecule type" value="Genomic_DNA"/>
</dbReference>
<name>A0A934KCW7_9BACT</name>
<evidence type="ECO:0000313" key="2">
    <source>
        <dbReference type="EMBL" id="MBJ7600113.1"/>
    </source>
</evidence>
<evidence type="ECO:0000256" key="1">
    <source>
        <dbReference type="SAM" id="Phobius"/>
    </source>
</evidence>
<dbReference type="Proteomes" id="UP000612893">
    <property type="component" value="Unassembled WGS sequence"/>
</dbReference>
<dbReference type="PANTHER" id="PTHR41386">
    <property type="entry name" value="INTEGRAL MEMBRANE PROTEIN-RELATED"/>
    <property type="match status" value="1"/>
</dbReference>
<sequence>MFVVREIEDLARTLVRHQHDHAPVRDLNREADRRQGPGQRTAADLARLVGSWTFVVLQAVLSLCWLVLNVVAATQHWDPYPFLLLNLVLSLESALWTSLVLMMLNLSSDRDRLRAQQEYEVAVKAEEEMRAIMAHLEAQDEVMLQILQRLERSDRAVRRMGRRLGIPEDASG</sequence>
<evidence type="ECO:0000313" key="3">
    <source>
        <dbReference type="Proteomes" id="UP000612893"/>
    </source>
</evidence>
<comment type="caution">
    <text evidence="2">The sequence shown here is derived from an EMBL/GenBank/DDBJ whole genome shotgun (WGS) entry which is preliminary data.</text>
</comment>
<feature type="transmembrane region" description="Helical" evidence="1">
    <location>
        <begin position="48"/>
        <end position="68"/>
    </location>
</feature>
<dbReference type="RefSeq" id="WP_338203814.1">
    <property type="nucleotide sequence ID" value="NZ_JAEKNR010000188.1"/>
</dbReference>
<reference evidence="2" key="1">
    <citation type="submission" date="2020-10" db="EMBL/GenBank/DDBJ databases">
        <title>Ca. Dormibacterota MAGs.</title>
        <authorList>
            <person name="Montgomery K."/>
        </authorList>
    </citation>
    <scope>NUCLEOTIDE SEQUENCE [LARGE SCALE GENOMIC DNA]</scope>
    <source>
        <strain evidence="2">SC8812_S17_10</strain>
    </source>
</reference>
<dbReference type="InterPro" id="IPR010406">
    <property type="entry name" value="DUF1003"/>
</dbReference>
<proteinExistence type="predicted"/>
<keyword evidence="3" id="KW-1185">Reference proteome</keyword>
<dbReference type="PANTHER" id="PTHR41386:SF1">
    <property type="entry name" value="MEMBRANE PROTEIN"/>
    <property type="match status" value="1"/>
</dbReference>
<dbReference type="Pfam" id="PF06210">
    <property type="entry name" value="DUF1003"/>
    <property type="match status" value="1"/>
</dbReference>
<dbReference type="AlphaFoldDB" id="A0A934KCW7"/>
<feature type="transmembrane region" description="Helical" evidence="1">
    <location>
        <begin position="80"/>
        <end position="104"/>
    </location>
</feature>
<protein>
    <submittedName>
        <fullName evidence="2">DUF1003 domain-containing protein</fullName>
    </submittedName>
</protein>
<organism evidence="2 3">
    <name type="scientific">Candidatus Nephthysia bennettiae</name>
    <dbReference type="NCBI Taxonomy" id="3127016"/>
    <lineage>
        <taxon>Bacteria</taxon>
        <taxon>Bacillati</taxon>
        <taxon>Candidatus Dormiibacterota</taxon>
        <taxon>Candidatus Dormibacteria</taxon>
        <taxon>Candidatus Dormibacterales</taxon>
        <taxon>Candidatus Dormibacteraceae</taxon>
        <taxon>Candidatus Nephthysia</taxon>
    </lineage>
</organism>